<keyword evidence="2" id="KW-1185">Reference proteome</keyword>
<dbReference type="InParanoid" id="C0NGR6"/>
<dbReference type="RefSeq" id="XP_045289482.1">
    <property type="nucleotide sequence ID" value="XM_045429587.1"/>
</dbReference>
<protein>
    <submittedName>
        <fullName evidence="1">Uncharacterized protein</fullName>
    </submittedName>
</protein>
<organism evidence="1 2">
    <name type="scientific">Ajellomyces capsulatus (strain G186AR / H82 / ATCC MYA-2454 / RMSCC 2432)</name>
    <name type="common">Darling's disease fungus</name>
    <name type="synonym">Histoplasma capsulatum</name>
    <dbReference type="NCBI Taxonomy" id="447093"/>
    <lineage>
        <taxon>Eukaryota</taxon>
        <taxon>Fungi</taxon>
        <taxon>Dikarya</taxon>
        <taxon>Ascomycota</taxon>
        <taxon>Pezizomycotina</taxon>
        <taxon>Eurotiomycetes</taxon>
        <taxon>Eurotiomycetidae</taxon>
        <taxon>Onygenales</taxon>
        <taxon>Ajellomycetaceae</taxon>
        <taxon>Histoplasma</taxon>
    </lineage>
</organism>
<dbReference type="HOGENOM" id="CLU_1937518_0_0_1"/>
<sequence>MKEGGVSPAFQIHTSAGNLLWKFISFIISKYAQVLCEPVICARARRMLEGMAARDHGGMEKPREGICVNGEHFIIHGLEEYKASATRKGYPVEIQLPLAEAFSKFSRVAAGCKCARGKDSMAAILNKVAA</sequence>
<name>C0NGR6_AJECG</name>
<dbReference type="AlphaFoldDB" id="C0NGR6"/>
<proteinExistence type="predicted"/>
<dbReference type="EMBL" id="GG663365">
    <property type="protein sequence ID" value="EEH09001.1"/>
    <property type="molecule type" value="Genomic_DNA"/>
</dbReference>
<accession>C0NGR6</accession>
<dbReference type="GeneID" id="69035554"/>
<dbReference type="Proteomes" id="UP000001631">
    <property type="component" value="Unassembled WGS sequence"/>
</dbReference>
<reference evidence="1" key="1">
    <citation type="submission" date="2009-02" db="EMBL/GenBank/DDBJ databases">
        <title>The Genome Sequence of Ajellomyces capsulatus strain G186AR.</title>
        <authorList>
            <consortium name="The Broad Institute Genome Sequencing Platform"/>
            <person name="Champion M."/>
            <person name="Cuomo C."/>
            <person name="Ma L.-J."/>
            <person name="Henn M.R."/>
            <person name="Sil A."/>
            <person name="Goldman B."/>
            <person name="Young S.K."/>
            <person name="Kodira C.D."/>
            <person name="Zeng Q."/>
            <person name="Koehrsen M."/>
            <person name="Alvarado L."/>
            <person name="Berlin A."/>
            <person name="Borenstein D."/>
            <person name="Chen Z."/>
            <person name="Engels R."/>
            <person name="Freedman E."/>
            <person name="Gellesch M."/>
            <person name="Goldberg J."/>
            <person name="Griggs A."/>
            <person name="Gujja S."/>
            <person name="Heiman D."/>
            <person name="Hepburn T."/>
            <person name="Howarth C."/>
            <person name="Jen D."/>
            <person name="Larson L."/>
            <person name="Lewis B."/>
            <person name="Mehta T."/>
            <person name="Park D."/>
            <person name="Pearson M."/>
            <person name="Roberts A."/>
            <person name="Saif S."/>
            <person name="Shea T."/>
            <person name="Shenoy N."/>
            <person name="Sisk P."/>
            <person name="Stolte C."/>
            <person name="Sykes S."/>
            <person name="Walk T."/>
            <person name="White J."/>
            <person name="Yandava C."/>
            <person name="Klein B."/>
            <person name="McEwen J.G."/>
            <person name="Puccia R."/>
            <person name="Goldman G.H."/>
            <person name="Felipe M.S."/>
            <person name="Nino-Vega G."/>
            <person name="San-Blas G."/>
            <person name="Taylor J."/>
            <person name="Mendoza L."/>
            <person name="Galagan J."/>
            <person name="Nusbaum C."/>
            <person name="Birren B."/>
        </authorList>
    </citation>
    <scope>NUCLEOTIDE SEQUENCE</scope>
    <source>
        <strain evidence="1">G186AR</strain>
    </source>
</reference>
<evidence type="ECO:0000313" key="2">
    <source>
        <dbReference type="Proteomes" id="UP000001631"/>
    </source>
</evidence>
<evidence type="ECO:0000313" key="1">
    <source>
        <dbReference type="EMBL" id="EEH09001.1"/>
    </source>
</evidence>
<gene>
    <name evidence="1" type="ORF">HCBG_02538</name>
</gene>